<dbReference type="STRING" id="3818.A0A445DD34"/>
<evidence type="ECO:0000313" key="2">
    <source>
        <dbReference type="Proteomes" id="UP000289738"/>
    </source>
</evidence>
<dbReference type="Proteomes" id="UP000289738">
    <property type="component" value="Chromosome A04"/>
</dbReference>
<evidence type="ECO:0000313" key="1">
    <source>
        <dbReference type="EMBL" id="RYR61071.1"/>
    </source>
</evidence>
<comment type="caution">
    <text evidence="1">The sequence shown here is derived from an EMBL/GenBank/DDBJ whole genome shotgun (WGS) entry which is preliminary data.</text>
</comment>
<dbReference type="PANTHER" id="PTHR31286:SF99">
    <property type="entry name" value="DUF4283 DOMAIN-CONTAINING PROTEIN"/>
    <property type="match status" value="1"/>
</dbReference>
<gene>
    <name evidence="1" type="ORF">Ahy_A04g018176</name>
</gene>
<evidence type="ECO:0008006" key="3">
    <source>
        <dbReference type="Google" id="ProtNLM"/>
    </source>
</evidence>
<dbReference type="PANTHER" id="PTHR31286">
    <property type="entry name" value="GLYCINE-RICH CELL WALL STRUCTURAL PROTEIN 1.8-LIKE"/>
    <property type="match status" value="1"/>
</dbReference>
<organism evidence="1 2">
    <name type="scientific">Arachis hypogaea</name>
    <name type="common">Peanut</name>
    <dbReference type="NCBI Taxonomy" id="3818"/>
    <lineage>
        <taxon>Eukaryota</taxon>
        <taxon>Viridiplantae</taxon>
        <taxon>Streptophyta</taxon>
        <taxon>Embryophyta</taxon>
        <taxon>Tracheophyta</taxon>
        <taxon>Spermatophyta</taxon>
        <taxon>Magnoliopsida</taxon>
        <taxon>eudicotyledons</taxon>
        <taxon>Gunneridae</taxon>
        <taxon>Pentapetalae</taxon>
        <taxon>rosids</taxon>
        <taxon>fabids</taxon>
        <taxon>Fabales</taxon>
        <taxon>Fabaceae</taxon>
        <taxon>Papilionoideae</taxon>
        <taxon>50 kb inversion clade</taxon>
        <taxon>dalbergioids sensu lato</taxon>
        <taxon>Dalbergieae</taxon>
        <taxon>Pterocarpus clade</taxon>
        <taxon>Arachis</taxon>
    </lineage>
</organism>
<dbReference type="AlphaFoldDB" id="A0A445DD34"/>
<protein>
    <recommendedName>
        <fullName evidence="3">Zinc knuckle CX2CX4HX4C domain-containing protein</fullName>
    </recommendedName>
</protein>
<sequence length="127" mass="14546">MNLYSKLAYRIIQLSFSIAAIGSILKIDCATFIYSRGGFTRICVELDLSKKLIPRILVFGSTFNIEYEDLHLICFNYGKYDHRIELCNKNLVDNSTISKTVEELDGDNPSQNPILNEKNIKNIDTYN</sequence>
<name>A0A445DD34_ARAHY</name>
<reference evidence="1 2" key="1">
    <citation type="submission" date="2019-01" db="EMBL/GenBank/DDBJ databases">
        <title>Sequencing of cultivated peanut Arachis hypogaea provides insights into genome evolution and oil improvement.</title>
        <authorList>
            <person name="Chen X."/>
        </authorList>
    </citation>
    <scope>NUCLEOTIDE SEQUENCE [LARGE SCALE GENOMIC DNA]</scope>
    <source>
        <strain evidence="2">cv. Fuhuasheng</strain>
        <tissue evidence="1">Leaves</tissue>
    </source>
</reference>
<dbReference type="InterPro" id="IPR040256">
    <property type="entry name" value="At4g02000-like"/>
</dbReference>
<proteinExistence type="predicted"/>
<dbReference type="EMBL" id="SDMP01000004">
    <property type="protein sequence ID" value="RYR61071.1"/>
    <property type="molecule type" value="Genomic_DNA"/>
</dbReference>
<accession>A0A445DD34</accession>
<keyword evidence="2" id="KW-1185">Reference proteome</keyword>